<feature type="domain" description="Histidine kinase" evidence="15">
    <location>
        <begin position="279"/>
        <end position="493"/>
    </location>
</feature>
<dbReference type="GO" id="GO:0005886">
    <property type="term" value="C:plasma membrane"/>
    <property type="evidence" value="ECO:0007669"/>
    <property type="project" value="UniProtKB-SubCell"/>
</dbReference>
<accession>D3PCY1</accession>
<keyword evidence="18" id="KW-1185">Reference proteome</keyword>
<keyword evidence="7 14" id="KW-0812">Transmembrane</keyword>
<evidence type="ECO:0000256" key="5">
    <source>
        <dbReference type="ARBA" id="ARBA00022553"/>
    </source>
</evidence>
<dbReference type="InterPro" id="IPR050398">
    <property type="entry name" value="HssS/ArlS-like"/>
</dbReference>
<dbReference type="InterPro" id="IPR036097">
    <property type="entry name" value="HisK_dim/P_sf"/>
</dbReference>
<dbReference type="CDD" id="cd06225">
    <property type="entry name" value="HAMP"/>
    <property type="match status" value="1"/>
</dbReference>
<evidence type="ECO:0000256" key="9">
    <source>
        <dbReference type="ARBA" id="ARBA00022777"/>
    </source>
</evidence>
<dbReference type="OrthoDB" id="1931120at2"/>
<dbReference type="EMBL" id="AP011529">
    <property type="protein sequence ID" value="BAI80454.1"/>
    <property type="molecule type" value="Genomic_DNA"/>
</dbReference>
<dbReference type="GO" id="GO:0000155">
    <property type="term" value="F:phosphorelay sensor kinase activity"/>
    <property type="evidence" value="ECO:0007669"/>
    <property type="project" value="InterPro"/>
</dbReference>
<dbReference type="HOGENOM" id="CLU_000445_89_29_0"/>
<dbReference type="InterPro" id="IPR048904">
    <property type="entry name" value="Mcp40H-20-like_sensor"/>
</dbReference>
<reference evidence="17 18" key="1">
    <citation type="journal article" date="2010" name="DNA Res.">
        <title>Bacterial lifestyle in a deep-sea hydrothermal vent chimney revealed by the genome sequence of the thermophilic bacterium Deferribacter desulfuricans SSM1.</title>
        <authorList>
            <person name="Takaki Y."/>
            <person name="Shimamura S."/>
            <person name="Nakagawa S."/>
            <person name="Fukuhara Y."/>
            <person name="Horikawa H."/>
            <person name="Ankai A."/>
            <person name="Harada T."/>
            <person name="Hosoyama A."/>
            <person name="Oguchi A."/>
            <person name="Fukui S."/>
            <person name="Fujita N."/>
            <person name="Takami H."/>
            <person name="Takai K."/>
        </authorList>
    </citation>
    <scope>NUCLEOTIDE SEQUENCE [LARGE SCALE GENOMIC DNA]</scope>
    <source>
        <strain evidence="18">DSM 14783 / JCM 11476 / NBRC 101012 / SSM1</strain>
    </source>
</reference>
<evidence type="ECO:0000256" key="7">
    <source>
        <dbReference type="ARBA" id="ARBA00022692"/>
    </source>
</evidence>
<dbReference type="Gene3D" id="3.30.565.10">
    <property type="entry name" value="Histidine kinase-like ATPase, C-terminal domain"/>
    <property type="match status" value="1"/>
</dbReference>
<keyword evidence="8" id="KW-0547">Nucleotide-binding</keyword>
<dbReference type="InterPro" id="IPR004358">
    <property type="entry name" value="Sig_transdc_His_kin-like_C"/>
</dbReference>
<evidence type="ECO:0000256" key="11">
    <source>
        <dbReference type="ARBA" id="ARBA00022989"/>
    </source>
</evidence>
<evidence type="ECO:0000256" key="14">
    <source>
        <dbReference type="SAM" id="Phobius"/>
    </source>
</evidence>
<dbReference type="InterPro" id="IPR036890">
    <property type="entry name" value="HATPase_C_sf"/>
</dbReference>
<organism evidence="17 18">
    <name type="scientific">Deferribacter desulfuricans (strain DSM 14783 / JCM 11476 / NBRC 101012 / SSM1)</name>
    <dbReference type="NCBI Taxonomy" id="639282"/>
    <lineage>
        <taxon>Bacteria</taxon>
        <taxon>Pseudomonadati</taxon>
        <taxon>Deferribacterota</taxon>
        <taxon>Deferribacteres</taxon>
        <taxon>Deferribacterales</taxon>
        <taxon>Deferribacteraceae</taxon>
        <taxon>Deferribacter</taxon>
    </lineage>
</organism>
<dbReference type="CDD" id="cd00075">
    <property type="entry name" value="HATPase"/>
    <property type="match status" value="1"/>
</dbReference>
<dbReference type="SUPFAM" id="SSF158472">
    <property type="entry name" value="HAMP domain-like"/>
    <property type="match status" value="1"/>
</dbReference>
<dbReference type="InterPro" id="IPR005467">
    <property type="entry name" value="His_kinase_dom"/>
</dbReference>
<keyword evidence="12" id="KW-0902">Two-component regulatory system</keyword>
<keyword evidence="4" id="KW-1003">Cell membrane</keyword>
<evidence type="ECO:0000256" key="1">
    <source>
        <dbReference type="ARBA" id="ARBA00000085"/>
    </source>
</evidence>
<dbReference type="SMART" id="SM00388">
    <property type="entry name" value="HisKA"/>
    <property type="match status" value="1"/>
</dbReference>
<feature type="transmembrane region" description="Helical" evidence="14">
    <location>
        <begin position="13"/>
        <end position="33"/>
    </location>
</feature>
<dbReference type="STRING" id="639282.DEFDS_0982"/>
<dbReference type="CDD" id="cd00082">
    <property type="entry name" value="HisKA"/>
    <property type="match status" value="1"/>
</dbReference>
<dbReference type="InterPro" id="IPR003661">
    <property type="entry name" value="HisK_dim/P_dom"/>
</dbReference>
<dbReference type="Gene3D" id="3.30.450.290">
    <property type="match status" value="1"/>
</dbReference>
<dbReference type="KEGG" id="ddf:DEFDS_0982"/>
<dbReference type="Pfam" id="PF21563">
    <property type="entry name" value="Mcp40H-20_sensor"/>
    <property type="match status" value="1"/>
</dbReference>
<dbReference type="Pfam" id="PF00672">
    <property type="entry name" value="HAMP"/>
    <property type="match status" value="1"/>
</dbReference>
<keyword evidence="13 14" id="KW-0472">Membrane</keyword>
<proteinExistence type="predicted"/>
<dbReference type="Gene3D" id="6.10.340.10">
    <property type="match status" value="1"/>
</dbReference>
<dbReference type="Pfam" id="PF00512">
    <property type="entry name" value="HisKA"/>
    <property type="match status" value="1"/>
</dbReference>
<evidence type="ECO:0000256" key="3">
    <source>
        <dbReference type="ARBA" id="ARBA00012438"/>
    </source>
</evidence>
<name>D3PCY1_DEFDS</name>
<keyword evidence="6" id="KW-0808">Transferase</keyword>
<dbReference type="PROSITE" id="PS50885">
    <property type="entry name" value="HAMP"/>
    <property type="match status" value="1"/>
</dbReference>
<dbReference type="InterPro" id="IPR003660">
    <property type="entry name" value="HAMP_dom"/>
</dbReference>
<dbReference type="EC" id="2.7.13.3" evidence="3"/>
<dbReference type="SUPFAM" id="SSF47384">
    <property type="entry name" value="Homodimeric domain of signal transducing histidine kinase"/>
    <property type="match status" value="1"/>
</dbReference>
<dbReference type="SMART" id="SM00387">
    <property type="entry name" value="HATPase_c"/>
    <property type="match status" value="1"/>
</dbReference>
<protein>
    <recommendedName>
        <fullName evidence="3">histidine kinase</fullName>
        <ecNumber evidence="3">2.7.13.3</ecNumber>
    </recommendedName>
</protein>
<comment type="subcellular location">
    <subcellularLocation>
        <location evidence="2">Cell membrane</location>
        <topology evidence="2">Multi-pass membrane protein</topology>
    </subcellularLocation>
</comment>
<dbReference type="PRINTS" id="PR00344">
    <property type="entry name" value="BCTRLSENSOR"/>
</dbReference>
<dbReference type="SUPFAM" id="SSF55874">
    <property type="entry name" value="ATPase domain of HSP90 chaperone/DNA topoisomerase II/histidine kinase"/>
    <property type="match status" value="1"/>
</dbReference>
<dbReference type="RefSeq" id="WP_013007701.1">
    <property type="nucleotide sequence ID" value="NC_013939.1"/>
</dbReference>
<dbReference type="eggNOG" id="COG4191">
    <property type="taxonomic scope" value="Bacteria"/>
</dbReference>
<evidence type="ECO:0000313" key="18">
    <source>
        <dbReference type="Proteomes" id="UP000001520"/>
    </source>
</evidence>
<evidence type="ECO:0000256" key="4">
    <source>
        <dbReference type="ARBA" id="ARBA00022475"/>
    </source>
</evidence>
<evidence type="ECO:0000256" key="10">
    <source>
        <dbReference type="ARBA" id="ARBA00022840"/>
    </source>
</evidence>
<feature type="domain" description="HAMP" evidence="16">
    <location>
        <begin position="203"/>
        <end position="255"/>
    </location>
</feature>
<evidence type="ECO:0000256" key="13">
    <source>
        <dbReference type="ARBA" id="ARBA00023136"/>
    </source>
</evidence>
<keyword evidence="11 14" id="KW-1133">Transmembrane helix</keyword>
<evidence type="ECO:0000256" key="12">
    <source>
        <dbReference type="ARBA" id="ARBA00023012"/>
    </source>
</evidence>
<dbReference type="Pfam" id="PF02518">
    <property type="entry name" value="HATPase_c"/>
    <property type="match status" value="1"/>
</dbReference>
<dbReference type="PANTHER" id="PTHR45528:SF1">
    <property type="entry name" value="SENSOR HISTIDINE KINASE CPXA"/>
    <property type="match status" value="1"/>
</dbReference>
<dbReference type="Gene3D" id="1.10.287.130">
    <property type="match status" value="1"/>
</dbReference>
<dbReference type="InterPro" id="IPR003594">
    <property type="entry name" value="HATPase_dom"/>
</dbReference>
<gene>
    <name evidence="17" type="ordered locus">DEFDS_0982</name>
</gene>
<evidence type="ECO:0000256" key="8">
    <source>
        <dbReference type="ARBA" id="ARBA00022741"/>
    </source>
</evidence>
<evidence type="ECO:0000313" key="17">
    <source>
        <dbReference type="EMBL" id="BAI80454.1"/>
    </source>
</evidence>
<dbReference type="SMART" id="SM00304">
    <property type="entry name" value="HAMP"/>
    <property type="match status" value="1"/>
</dbReference>
<dbReference type="PANTHER" id="PTHR45528">
    <property type="entry name" value="SENSOR HISTIDINE KINASE CPXA"/>
    <property type="match status" value="1"/>
</dbReference>
<keyword evidence="9" id="KW-0418">Kinase</keyword>
<comment type="catalytic activity">
    <reaction evidence="1">
        <text>ATP + protein L-histidine = ADP + protein N-phospho-L-histidine.</text>
        <dbReference type="EC" id="2.7.13.3"/>
    </reaction>
</comment>
<dbReference type="PROSITE" id="PS50109">
    <property type="entry name" value="HIS_KIN"/>
    <property type="match status" value="1"/>
</dbReference>
<evidence type="ECO:0000259" key="15">
    <source>
        <dbReference type="PROSITE" id="PS50109"/>
    </source>
</evidence>
<dbReference type="AlphaFoldDB" id="D3PCY1"/>
<evidence type="ECO:0000259" key="16">
    <source>
        <dbReference type="PROSITE" id="PS50885"/>
    </source>
</evidence>
<sequence length="499" mass="57904">MNKPKYNRLQIKITLIIFIILLILNILVGVYLANNVKKKSLLIVENYVKTLPLLVDRAINNFMTNGDKDAVKELVQRLSKDENILGIHIFGKNDDINCTYSSFATKYNQEYITSIYDHLKDKEKLELIKTKHLTFYSYYRPYKNEGACRKCHSDEGKIIGVLNINVDVNRISKIMSKEAVNVVITLIIFSLILTFLISFLINRLIIHPLKIIEDGMIQVANNNMGVRIKLRTRDEIERLAKFFNFMVSSLKRANQKIDNMHRNMLHVDRLTTIGQLMASISHEIKNPLNSIMINTDLLMMYCEKMGDKNTKRLVEGIISDAERIKMIIDQTLRFSKYTPNHVELINVEKFLNDIEAYVKRILFDREYIVFDIQKNGDWSDCYLKMSRIQLEQVFVNLIKNAIDAVKDVDNPRVVLDVNCDMDHIIFRFIDNGIGMSEEVKRNIFNEFYTTKKDGTGMGLSIVKEIIDANNGEIIVESKEGEGTIFTIKLDRYKEVEDDQ</sequence>
<dbReference type="GO" id="GO:0005524">
    <property type="term" value="F:ATP binding"/>
    <property type="evidence" value="ECO:0007669"/>
    <property type="project" value="UniProtKB-KW"/>
</dbReference>
<keyword evidence="5" id="KW-0597">Phosphoprotein</keyword>
<dbReference type="Proteomes" id="UP000001520">
    <property type="component" value="Chromosome"/>
</dbReference>
<keyword evidence="10" id="KW-0067">ATP-binding</keyword>
<feature type="transmembrane region" description="Helical" evidence="14">
    <location>
        <begin position="179"/>
        <end position="201"/>
    </location>
</feature>
<evidence type="ECO:0000256" key="2">
    <source>
        <dbReference type="ARBA" id="ARBA00004651"/>
    </source>
</evidence>
<evidence type="ECO:0000256" key="6">
    <source>
        <dbReference type="ARBA" id="ARBA00022679"/>
    </source>
</evidence>